<evidence type="ECO:0000259" key="3">
    <source>
        <dbReference type="Pfam" id="PF03061"/>
    </source>
</evidence>
<dbReference type="PANTHER" id="PTHR31793">
    <property type="entry name" value="4-HYDROXYBENZOYL-COA THIOESTERASE FAMILY MEMBER"/>
    <property type="match status" value="1"/>
</dbReference>
<proteinExistence type="inferred from homology"/>
<keyword evidence="2 4" id="KW-0378">Hydrolase</keyword>
<dbReference type="PANTHER" id="PTHR31793:SF27">
    <property type="entry name" value="NOVEL THIOESTERASE SUPERFAMILY DOMAIN AND SAPOSIN A-TYPE DOMAIN CONTAINING PROTEIN (0610012H03RIK)"/>
    <property type="match status" value="1"/>
</dbReference>
<dbReference type="SUPFAM" id="SSF54637">
    <property type="entry name" value="Thioesterase/thiol ester dehydrase-isomerase"/>
    <property type="match status" value="1"/>
</dbReference>
<evidence type="ECO:0000256" key="2">
    <source>
        <dbReference type="ARBA" id="ARBA00022801"/>
    </source>
</evidence>
<dbReference type="CDD" id="cd00586">
    <property type="entry name" value="4HBT"/>
    <property type="match status" value="1"/>
</dbReference>
<dbReference type="EMBL" id="JAUTWS010000003">
    <property type="protein sequence ID" value="MDO9707523.1"/>
    <property type="molecule type" value="Genomic_DNA"/>
</dbReference>
<dbReference type="InterPro" id="IPR050563">
    <property type="entry name" value="4-hydroxybenzoyl-CoA_TE"/>
</dbReference>
<accession>A0ABT9DUG3</accession>
<dbReference type="Proteomes" id="UP001243009">
    <property type="component" value="Unassembled WGS sequence"/>
</dbReference>
<dbReference type="InterPro" id="IPR006683">
    <property type="entry name" value="Thioestr_dom"/>
</dbReference>
<dbReference type="EC" id="3.1.2.-" evidence="4"/>
<feature type="domain" description="Thioesterase" evidence="3">
    <location>
        <begin position="29"/>
        <end position="108"/>
    </location>
</feature>
<dbReference type="InterPro" id="IPR029069">
    <property type="entry name" value="HotDog_dom_sf"/>
</dbReference>
<keyword evidence="5" id="KW-1185">Reference proteome</keyword>
<dbReference type="NCBIfam" id="TIGR00051">
    <property type="entry name" value="YbgC/FadM family acyl-CoA thioesterase"/>
    <property type="match status" value="1"/>
</dbReference>
<dbReference type="Pfam" id="PF03061">
    <property type="entry name" value="4HBT"/>
    <property type="match status" value="1"/>
</dbReference>
<evidence type="ECO:0000256" key="1">
    <source>
        <dbReference type="ARBA" id="ARBA00005953"/>
    </source>
</evidence>
<evidence type="ECO:0000313" key="5">
    <source>
        <dbReference type="Proteomes" id="UP001243009"/>
    </source>
</evidence>
<dbReference type="RefSeq" id="WP_305102394.1">
    <property type="nucleotide sequence ID" value="NZ_JAUTWS010000003.1"/>
</dbReference>
<comment type="caution">
    <text evidence="4">The sequence shown here is derived from an EMBL/GenBank/DDBJ whole genome shotgun (WGS) entry which is preliminary data.</text>
</comment>
<reference evidence="4 5" key="1">
    <citation type="submission" date="2023-08" db="EMBL/GenBank/DDBJ databases">
        <title>The draft genome sequence of Paracraurococcus sp. LOR1-02.</title>
        <authorList>
            <person name="Kingkaew E."/>
            <person name="Tanasupawat S."/>
        </authorList>
    </citation>
    <scope>NUCLEOTIDE SEQUENCE [LARGE SCALE GENOMIC DNA]</scope>
    <source>
        <strain evidence="4 5">LOR1-02</strain>
    </source>
</reference>
<dbReference type="PIRSF" id="PIRSF003230">
    <property type="entry name" value="YbgC"/>
    <property type="match status" value="1"/>
</dbReference>
<name>A0ABT9DUG3_9PROT</name>
<gene>
    <name evidence="4" type="ORF">Q7A36_04135</name>
</gene>
<dbReference type="InterPro" id="IPR006684">
    <property type="entry name" value="YbgC/YbaW"/>
</dbReference>
<dbReference type="Gene3D" id="3.10.129.10">
    <property type="entry name" value="Hotdog Thioesterase"/>
    <property type="match status" value="1"/>
</dbReference>
<dbReference type="GO" id="GO:0016787">
    <property type="term" value="F:hydrolase activity"/>
    <property type="evidence" value="ECO:0007669"/>
    <property type="project" value="UniProtKB-KW"/>
</dbReference>
<protein>
    <submittedName>
        <fullName evidence="4">Thioesterase family protein</fullName>
        <ecNumber evidence="4">3.1.2.-</ecNumber>
    </submittedName>
</protein>
<organism evidence="4 5">
    <name type="scientific">Paracraurococcus lichenis</name>
    <dbReference type="NCBI Taxonomy" id="3064888"/>
    <lineage>
        <taxon>Bacteria</taxon>
        <taxon>Pseudomonadati</taxon>
        <taxon>Pseudomonadota</taxon>
        <taxon>Alphaproteobacteria</taxon>
        <taxon>Acetobacterales</taxon>
        <taxon>Roseomonadaceae</taxon>
        <taxon>Paracraurococcus</taxon>
    </lineage>
</organism>
<comment type="similarity">
    <text evidence="1">Belongs to the 4-hydroxybenzoyl-CoA thioesterase family.</text>
</comment>
<sequence>MPDTPSTLDDFAFAHRLRVRWAELDPQRIVFNANYLMYFDVALSEYLRAIDFKGQQGFAGHGSNLVAAKAELDFRAPARHDDELLVTARVATLGRTSLRFRMGCFRDEALLVEGRLAYVNVTLGDHRPVPLPAPFVEKVLAFERIPPERTAPG</sequence>
<evidence type="ECO:0000313" key="4">
    <source>
        <dbReference type="EMBL" id="MDO9707523.1"/>
    </source>
</evidence>